<reference evidence="6 7" key="1">
    <citation type="journal article" date="2016" name="Antonie Van Leeuwenhoek">
        <title>Dongia soli sp. nov., isolated from soil from Dokdo, Korea.</title>
        <authorList>
            <person name="Kim D.U."/>
            <person name="Lee H."/>
            <person name="Kim H."/>
            <person name="Kim S.G."/>
            <person name="Ka J.O."/>
        </authorList>
    </citation>
    <scope>NUCLEOTIDE SEQUENCE [LARGE SCALE GENOMIC DNA]</scope>
    <source>
        <strain evidence="6 7">D78</strain>
    </source>
</reference>
<dbReference type="InterPro" id="IPR002293">
    <property type="entry name" value="AA/rel_permease1"/>
</dbReference>
<evidence type="ECO:0000256" key="2">
    <source>
        <dbReference type="ARBA" id="ARBA00022692"/>
    </source>
</evidence>
<sequence>MGLRHFILGNPLQTEDQKHERLGVVTGLPIFASDALSSVAYATEEILLVLTGASAAVLHYSLPIAFVICALLAIVTISYRQTVYAYPNGGGAYVVALENLGRWPGLVAAAALLIDYVLTVAVSISAGIRAIISAFPLLQQHIVLLCVLSVMVMAWANLRGVRESARLMSIPTWGFILIMISLLLLGGYRLATGELHPLPLPASLPTESDLGPIALVVLLVKAFSSGCTAMTGVEAVSNGVPVFKSPEPRNASRTLLLLSSILGGIFIGVTFLAYHLDIVPRETESVLSQIARLVFGTGPLYYITQFLTMAILVLAANTSFAGFPRLASILAKDGFLPKQLANLGDRLAFSNGIVALAVAAIVLLLIFKGDVHSLIPLYALGVFLSFTLSQTGMVVFFIRKKLANWEARAAINCVGAITTTIAFLAIVEAKFLAGAWIVALLIPAFLWLFQSIRKHYDVVELQLSPRMGGLGEWLPWSHEFRPKVVVPISKMHPGTLAALELARAISHDVTAVTVDVDPRDTANLRLAWRAMRLKEPLVVLESPYRAVIEPVMHFLEQQDRRDEDRGQAVVVLPEFMPAKWWQTLLHNQTALLLKAELLFRKGANGENRIVIDVPYRLRRHAQLVPLQKKKIMP</sequence>
<evidence type="ECO:0000313" key="7">
    <source>
        <dbReference type="Proteomes" id="UP001279642"/>
    </source>
</evidence>
<feature type="transmembrane region" description="Helical" evidence="5">
    <location>
        <begin position="138"/>
        <end position="158"/>
    </location>
</feature>
<feature type="transmembrane region" description="Helical" evidence="5">
    <location>
        <begin position="302"/>
        <end position="326"/>
    </location>
</feature>
<comment type="subcellular location">
    <subcellularLocation>
        <location evidence="1">Membrane</location>
        <topology evidence="1">Multi-pass membrane protein</topology>
    </subcellularLocation>
</comment>
<accession>A0ABU5EC95</accession>
<proteinExistence type="predicted"/>
<feature type="transmembrane region" description="Helical" evidence="5">
    <location>
        <begin position="373"/>
        <end position="397"/>
    </location>
</feature>
<dbReference type="Pfam" id="PF13520">
    <property type="entry name" value="AA_permease_2"/>
    <property type="match status" value="1"/>
</dbReference>
<feature type="transmembrane region" description="Helical" evidence="5">
    <location>
        <begin position="170"/>
        <end position="190"/>
    </location>
</feature>
<dbReference type="EMBL" id="JAXCLW010000003">
    <property type="protein sequence ID" value="MDY0883796.1"/>
    <property type="molecule type" value="Genomic_DNA"/>
</dbReference>
<evidence type="ECO:0000313" key="6">
    <source>
        <dbReference type="EMBL" id="MDY0883796.1"/>
    </source>
</evidence>
<evidence type="ECO:0000256" key="5">
    <source>
        <dbReference type="SAM" id="Phobius"/>
    </source>
</evidence>
<keyword evidence="4 5" id="KW-0472">Membrane</keyword>
<dbReference type="PANTHER" id="PTHR47704:SF1">
    <property type="entry name" value="POTASSIUM TRANSPORTER KIMA"/>
    <property type="match status" value="1"/>
</dbReference>
<evidence type="ECO:0000256" key="3">
    <source>
        <dbReference type="ARBA" id="ARBA00022989"/>
    </source>
</evidence>
<dbReference type="Gene3D" id="1.20.1740.10">
    <property type="entry name" value="Amino acid/polyamine transporter I"/>
    <property type="match status" value="1"/>
</dbReference>
<dbReference type="PANTHER" id="PTHR47704">
    <property type="entry name" value="POTASSIUM TRANSPORTER KIMA"/>
    <property type="match status" value="1"/>
</dbReference>
<dbReference type="RefSeq" id="WP_320508863.1">
    <property type="nucleotide sequence ID" value="NZ_JAXCLW010000003.1"/>
</dbReference>
<dbReference type="Proteomes" id="UP001279642">
    <property type="component" value="Unassembled WGS sequence"/>
</dbReference>
<organism evidence="6 7">
    <name type="scientific">Dongia soli</name>
    <dbReference type="NCBI Taxonomy" id="600628"/>
    <lineage>
        <taxon>Bacteria</taxon>
        <taxon>Pseudomonadati</taxon>
        <taxon>Pseudomonadota</taxon>
        <taxon>Alphaproteobacteria</taxon>
        <taxon>Rhodospirillales</taxon>
        <taxon>Dongiaceae</taxon>
        <taxon>Dongia</taxon>
    </lineage>
</organism>
<evidence type="ECO:0000256" key="4">
    <source>
        <dbReference type="ARBA" id="ARBA00023136"/>
    </source>
</evidence>
<feature type="transmembrane region" description="Helical" evidence="5">
    <location>
        <begin position="433"/>
        <end position="449"/>
    </location>
</feature>
<protein>
    <submittedName>
        <fullName evidence="6">APC family permease</fullName>
    </submittedName>
</protein>
<feature type="transmembrane region" description="Helical" evidence="5">
    <location>
        <begin position="254"/>
        <end position="276"/>
    </location>
</feature>
<keyword evidence="3 5" id="KW-1133">Transmembrane helix</keyword>
<name>A0ABU5EC95_9PROT</name>
<keyword evidence="2 5" id="KW-0812">Transmembrane</keyword>
<dbReference type="InterPro" id="IPR053153">
    <property type="entry name" value="APC_K+_Transporter"/>
</dbReference>
<comment type="caution">
    <text evidence="6">The sequence shown here is derived from an EMBL/GenBank/DDBJ whole genome shotgun (WGS) entry which is preliminary data.</text>
</comment>
<evidence type="ECO:0000256" key="1">
    <source>
        <dbReference type="ARBA" id="ARBA00004141"/>
    </source>
</evidence>
<feature type="transmembrane region" description="Helical" evidence="5">
    <location>
        <begin position="347"/>
        <end position="367"/>
    </location>
</feature>
<keyword evidence="7" id="KW-1185">Reference proteome</keyword>
<gene>
    <name evidence="6" type="ORF">SMD27_13160</name>
</gene>
<feature type="transmembrane region" description="Helical" evidence="5">
    <location>
        <begin position="106"/>
        <end position="132"/>
    </location>
</feature>
<feature type="transmembrane region" description="Helical" evidence="5">
    <location>
        <begin position="210"/>
        <end position="233"/>
    </location>
</feature>
<feature type="transmembrane region" description="Helical" evidence="5">
    <location>
        <begin position="409"/>
        <end position="427"/>
    </location>
</feature>
<feature type="transmembrane region" description="Helical" evidence="5">
    <location>
        <begin position="57"/>
        <end position="79"/>
    </location>
</feature>